<dbReference type="Pfam" id="PF00440">
    <property type="entry name" value="TetR_N"/>
    <property type="match status" value="1"/>
</dbReference>
<reference evidence="4 5" key="1">
    <citation type="submission" date="2019-04" db="EMBL/GenBank/DDBJ databases">
        <authorList>
            <person name="Hwang J.C."/>
        </authorList>
    </citation>
    <scope>NUCLEOTIDE SEQUENCE [LARGE SCALE GENOMIC DNA]</scope>
    <source>
        <strain evidence="4 5">IMCC35001</strain>
    </source>
</reference>
<proteinExistence type="predicted"/>
<dbReference type="SUPFAM" id="SSF46689">
    <property type="entry name" value="Homeodomain-like"/>
    <property type="match status" value="1"/>
</dbReference>
<comment type="caution">
    <text evidence="4">The sequence shown here is derived from an EMBL/GenBank/DDBJ whole genome shotgun (WGS) entry which is preliminary data.</text>
</comment>
<keyword evidence="5" id="KW-1185">Reference proteome</keyword>
<dbReference type="GO" id="GO:0003677">
    <property type="term" value="F:DNA binding"/>
    <property type="evidence" value="ECO:0007669"/>
    <property type="project" value="UniProtKB-UniRule"/>
</dbReference>
<dbReference type="Gene3D" id="1.10.357.10">
    <property type="entry name" value="Tetracycline Repressor, domain 2"/>
    <property type="match status" value="1"/>
</dbReference>
<dbReference type="EMBL" id="SWCI01000005">
    <property type="protein sequence ID" value="TKB48965.1"/>
    <property type="molecule type" value="Genomic_DNA"/>
</dbReference>
<sequence length="250" mass="28861">MRCPHTDALRVKCQAVLDVTEGMIDQQGLISFKLSQVAKEAEIANSTFYKLFESKEDLLVCCFLRNATANHFDDFEALHPGLTAVERVLLPIVFTFEATYFSPSFNLVRQVAVNSRVWRLASADKAKAFEQRINLYWERISDYLKQAVNEGELVASQDEVRELAQAITFYLSGALSAYECRLIGKEFLQEKRQTLFRQLQNVFKPYGWREPLTLAQFERVGVRVHMYYQANRRDFNSCSRCMAMQAKHDG</sequence>
<evidence type="ECO:0000256" key="2">
    <source>
        <dbReference type="PROSITE-ProRule" id="PRU00335"/>
    </source>
</evidence>
<dbReference type="InterPro" id="IPR009057">
    <property type="entry name" value="Homeodomain-like_sf"/>
</dbReference>
<evidence type="ECO:0000259" key="3">
    <source>
        <dbReference type="PROSITE" id="PS50977"/>
    </source>
</evidence>
<organism evidence="4 5">
    <name type="scientific">Ferrimonas sediminicola</name>
    <dbReference type="NCBI Taxonomy" id="2569538"/>
    <lineage>
        <taxon>Bacteria</taxon>
        <taxon>Pseudomonadati</taxon>
        <taxon>Pseudomonadota</taxon>
        <taxon>Gammaproteobacteria</taxon>
        <taxon>Alteromonadales</taxon>
        <taxon>Ferrimonadaceae</taxon>
        <taxon>Ferrimonas</taxon>
    </lineage>
</organism>
<name>A0A4U1BDU2_9GAMM</name>
<accession>A0A4U1BDU2</accession>
<evidence type="ECO:0000313" key="4">
    <source>
        <dbReference type="EMBL" id="TKB48965.1"/>
    </source>
</evidence>
<protein>
    <submittedName>
        <fullName evidence="4">TetR/AcrR family transcriptional regulator</fullName>
    </submittedName>
</protein>
<feature type="DNA-binding region" description="H-T-H motif" evidence="2">
    <location>
        <begin position="33"/>
        <end position="52"/>
    </location>
</feature>
<dbReference type="PROSITE" id="PS50977">
    <property type="entry name" value="HTH_TETR_2"/>
    <property type="match status" value="1"/>
</dbReference>
<evidence type="ECO:0000313" key="5">
    <source>
        <dbReference type="Proteomes" id="UP000305674"/>
    </source>
</evidence>
<feature type="domain" description="HTH tetR-type" evidence="3">
    <location>
        <begin position="10"/>
        <end position="70"/>
    </location>
</feature>
<dbReference type="RefSeq" id="WP_136853158.1">
    <property type="nucleotide sequence ID" value="NZ_SWCI01000005.1"/>
</dbReference>
<keyword evidence="1 2" id="KW-0238">DNA-binding</keyword>
<dbReference type="InterPro" id="IPR001647">
    <property type="entry name" value="HTH_TetR"/>
</dbReference>
<gene>
    <name evidence="4" type="ORF">FCL40_10015</name>
</gene>
<dbReference type="OrthoDB" id="5918833at2"/>
<dbReference type="AlphaFoldDB" id="A0A4U1BDU2"/>
<dbReference type="Proteomes" id="UP000305674">
    <property type="component" value="Unassembled WGS sequence"/>
</dbReference>
<dbReference type="PRINTS" id="PR00455">
    <property type="entry name" value="HTHTETR"/>
</dbReference>
<evidence type="ECO:0000256" key="1">
    <source>
        <dbReference type="ARBA" id="ARBA00023125"/>
    </source>
</evidence>